<comment type="caution">
    <text evidence="3">The sequence shown here is derived from an EMBL/GenBank/DDBJ whole genome shotgun (WGS) entry which is preliminary data.</text>
</comment>
<keyword evidence="2" id="KW-0732">Signal</keyword>
<feature type="chain" id="PRO_5043053039" evidence="2">
    <location>
        <begin position="26"/>
        <end position="174"/>
    </location>
</feature>
<feature type="signal peptide" evidence="2">
    <location>
        <begin position="1"/>
        <end position="25"/>
    </location>
</feature>
<evidence type="ECO:0000256" key="1">
    <source>
        <dbReference type="SAM" id="MobiDB-lite"/>
    </source>
</evidence>
<dbReference type="InterPro" id="IPR012442">
    <property type="entry name" value="DUF1645_plant"/>
</dbReference>
<evidence type="ECO:0000256" key="2">
    <source>
        <dbReference type="SAM" id="SignalP"/>
    </source>
</evidence>
<dbReference type="Proteomes" id="UP001420932">
    <property type="component" value="Unassembled WGS sequence"/>
</dbReference>
<organism evidence="3 4">
    <name type="scientific">Stephania yunnanensis</name>
    <dbReference type="NCBI Taxonomy" id="152371"/>
    <lineage>
        <taxon>Eukaryota</taxon>
        <taxon>Viridiplantae</taxon>
        <taxon>Streptophyta</taxon>
        <taxon>Embryophyta</taxon>
        <taxon>Tracheophyta</taxon>
        <taxon>Spermatophyta</taxon>
        <taxon>Magnoliopsida</taxon>
        <taxon>Ranunculales</taxon>
        <taxon>Menispermaceae</taxon>
        <taxon>Menispermoideae</taxon>
        <taxon>Cissampelideae</taxon>
        <taxon>Stephania</taxon>
    </lineage>
</organism>
<sequence length="174" mass="19332">MELMMKRWLACAALLTLLLANGVAPLNLDARVDADGELRAKAPPRVTEILVVLEGTLSVGDFTSTDQLGQDAMYSGSFEFEFSSRFCSSGSNCNGSMSSADELFLKGRSVDEALLSLARPQLLAPLLDLDVEDEDYVEERDLEFVKARGRDLRSRNRSQHRRARSMSPMRNPPF</sequence>
<accession>A0AAP0EA32</accession>
<dbReference type="Pfam" id="PF07816">
    <property type="entry name" value="DUF1645"/>
    <property type="match status" value="1"/>
</dbReference>
<evidence type="ECO:0000313" key="4">
    <source>
        <dbReference type="Proteomes" id="UP001420932"/>
    </source>
</evidence>
<protein>
    <submittedName>
        <fullName evidence="3">Uncharacterized protein</fullName>
    </submittedName>
</protein>
<gene>
    <name evidence="3" type="ORF">Syun_030046</name>
</gene>
<name>A0AAP0EA32_9MAGN</name>
<keyword evidence="4" id="KW-1185">Reference proteome</keyword>
<reference evidence="3 4" key="1">
    <citation type="submission" date="2024-01" db="EMBL/GenBank/DDBJ databases">
        <title>Genome assemblies of Stephania.</title>
        <authorList>
            <person name="Yang L."/>
        </authorList>
    </citation>
    <scope>NUCLEOTIDE SEQUENCE [LARGE SCALE GENOMIC DNA]</scope>
    <source>
        <strain evidence="3">YNDBR</strain>
        <tissue evidence="3">Leaf</tissue>
    </source>
</reference>
<evidence type="ECO:0000313" key="3">
    <source>
        <dbReference type="EMBL" id="KAK9087652.1"/>
    </source>
</evidence>
<proteinExistence type="predicted"/>
<feature type="compositionally biased region" description="Basic residues" evidence="1">
    <location>
        <begin position="155"/>
        <end position="164"/>
    </location>
</feature>
<dbReference type="AlphaFoldDB" id="A0AAP0EA32"/>
<feature type="region of interest" description="Disordered" evidence="1">
    <location>
        <begin position="151"/>
        <end position="174"/>
    </location>
</feature>
<dbReference type="EMBL" id="JBBNAF010000013">
    <property type="protein sequence ID" value="KAK9087652.1"/>
    <property type="molecule type" value="Genomic_DNA"/>
</dbReference>